<reference evidence="24 25" key="1">
    <citation type="journal article" date="2022" name="Nat. Ecol. Evol.">
        <title>A masculinizing supergene underlies an exaggerated male reproductive morph in a spider.</title>
        <authorList>
            <person name="Hendrickx F."/>
            <person name="De Corte Z."/>
            <person name="Sonet G."/>
            <person name="Van Belleghem S.M."/>
            <person name="Kostlbacher S."/>
            <person name="Vangestel C."/>
        </authorList>
    </citation>
    <scope>NUCLEOTIDE SEQUENCE [LARGE SCALE GENOMIC DNA]</scope>
    <source>
        <strain evidence="24">W744_W776</strain>
    </source>
</reference>
<comment type="caution">
    <text evidence="24">The sequence shown here is derived from an EMBL/GenBank/DDBJ whole genome shotgun (WGS) entry which is preliminary data.</text>
</comment>
<evidence type="ECO:0000256" key="8">
    <source>
        <dbReference type="ARBA" id="ARBA00022753"/>
    </source>
</evidence>
<accession>A0AAV6UDS3</accession>
<evidence type="ECO:0000256" key="16">
    <source>
        <dbReference type="ARBA" id="ARBA00053950"/>
    </source>
</evidence>
<dbReference type="EMBL" id="JAFNEN010000490">
    <property type="protein sequence ID" value="KAG8181888.1"/>
    <property type="molecule type" value="Genomic_DNA"/>
</dbReference>
<dbReference type="AlphaFoldDB" id="A0AAV6UDS3"/>
<feature type="compositionally biased region" description="Basic and acidic residues" evidence="20">
    <location>
        <begin position="55"/>
        <end position="69"/>
    </location>
</feature>
<evidence type="ECO:0000256" key="13">
    <source>
        <dbReference type="ARBA" id="ARBA00023273"/>
    </source>
</evidence>
<keyword evidence="13" id="KW-0966">Cell projection</keyword>
<keyword evidence="25" id="KW-1185">Reference proteome</keyword>
<evidence type="ECO:0000256" key="15">
    <source>
        <dbReference type="ARBA" id="ARBA00029428"/>
    </source>
</evidence>
<sequence>MIFSGSKCFNIILLIYISFIVIAESKKKAATAEPPKEEEVEKILVTETILVEVDNSPKEEIEELEKLEKEDEAQQAADTKKELAEIEEALTEASKDLAEFEKIAEEMNTMSPKELEEEEKPKESEKSDEESEASTSETNQEETDEDKISASTSTPGMTTIEKQEAPEDTFAVWNTKGKICLLAKFDAKFTILYASEGGEQKAEVKLPLNANVKGKCETTTTSPLLQLSWQKYVFSVMFNKTEEDNWVVTSMDLTYDTTEGLFDKATNAGKKTARSKVLSIFETPMKRSHFCPAQEVVMLYNANKQAVTARLHNINLQPYDVEDAKFSPSYRCNKVVLDAEALIQDETVPLAVGLTFGLIALIVLVGFSIHRAINAAKADYNTMP</sequence>
<feature type="region of interest" description="Disordered" evidence="20">
    <location>
        <begin position="106"/>
        <end position="160"/>
    </location>
</feature>
<evidence type="ECO:0000256" key="20">
    <source>
        <dbReference type="SAM" id="MobiDB-lite"/>
    </source>
</evidence>
<dbReference type="GO" id="GO:0072594">
    <property type="term" value="P:establishment of protein localization to organelle"/>
    <property type="evidence" value="ECO:0007669"/>
    <property type="project" value="TreeGrafter"/>
</dbReference>
<dbReference type="Proteomes" id="UP000827092">
    <property type="component" value="Unassembled WGS sequence"/>
</dbReference>
<feature type="signal peptide" evidence="22">
    <location>
        <begin position="1"/>
        <end position="25"/>
    </location>
</feature>
<evidence type="ECO:0000256" key="5">
    <source>
        <dbReference type="ARBA" id="ARBA00009644"/>
    </source>
</evidence>
<dbReference type="GO" id="GO:0005765">
    <property type="term" value="C:lysosomal membrane"/>
    <property type="evidence" value="ECO:0007669"/>
    <property type="project" value="TreeGrafter"/>
</dbReference>
<name>A0AAV6UDS3_9ARAC</name>
<dbReference type="GO" id="GO:0031902">
    <property type="term" value="C:late endosome membrane"/>
    <property type="evidence" value="ECO:0007669"/>
    <property type="project" value="TreeGrafter"/>
</dbReference>
<evidence type="ECO:0000256" key="18">
    <source>
        <dbReference type="ARBA" id="ARBA00074379"/>
    </source>
</evidence>
<keyword evidence="9 21" id="KW-1133">Transmembrane helix</keyword>
<evidence type="ECO:0000256" key="4">
    <source>
        <dbReference type="ARBA" id="ARBA00004279"/>
    </source>
</evidence>
<feature type="region of interest" description="Disordered" evidence="20">
    <location>
        <begin position="55"/>
        <end position="81"/>
    </location>
</feature>
<dbReference type="PANTHER" id="PTHR11506:SF35">
    <property type="entry name" value="LYSOSOME-ASSOCIATED MEMBRANE GLYCOPROTEIN 5"/>
    <property type="match status" value="1"/>
</dbReference>
<evidence type="ECO:0000256" key="6">
    <source>
        <dbReference type="ARBA" id="ARBA00022692"/>
    </source>
</evidence>
<evidence type="ECO:0000256" key="12">
    <source>
        <dbReference type="ARBA" id="ARBA00023180"/>
    </source>
</evidence>
<evidence type="ECO:0000256" key="21">
    <source>
        <dbReference type="SAM" id="Phobius"/>
    </source>
</evidence>
<evidence type="ECO:0000256" key="1">
    <source>
        <dbReference type="ARBA" id="ARBA00004151"/>
    </source>
</evidence>
<keyword evidence="14" id="KW-0968">Cytoplasmic vesicle</keyword>
<evidence type="ECO:0000256" key="2">
    <source>
        <dbReference type="ARBA" id="ARBA00004158"/>
    </source>
</evidence>
<dbReference type="GO" id="GO:0005886">
    <property type="term" value="C:plasma membrane"/>
    <property type="evidence" value="ECO:0007669"/>
    <property type="project" value="UniProtKB-SubCell"/>
</dbReference>
<evidence type="ECO:0000256" key="3">
    <source>
        <dbReference type="ARBA" id="ARBA00004172"/>
    </source>
</evidence>
<feature type="transmembrane region" description="Helical" evidence="21">
    <location>
        <begin position="348"/>
        <end position="367"/>
    </location>
</feature>
<evidence type="ECO:0000313" key="24">
    <source>
        <dbReference type="EMBL" id="KAG8181888.1"/>
    </source>
</evidence>
<evidence type="ECO:0000256" key="11">
    <source>
        <dbReference type="ARBA" id="ARBA00023136"/>
    </source>
</evidence>
<keyword evidence="12" id="KW-0325">Glycoprotein</keyword>
<dbReference type="Gene3D" id="2.40.160.110">
    <property type="match status" value="1"/>
</dbReference>
<keyword evidence="11 21" id="KW-0472">Membrane</keyword>
<evidence type="ECO:0000259" key="23">
    <source>
        <dbReference type="Pfam" id="PF01299"/>
    </source>
</evidence>
<evidence type="ECO:0000256" key="7">
    <source>
        <dbReference type="ARBA" id="ARBA00022729"/>
    </source>
</evidence>
<keyword evidence="10" id="KW-0770">Synapse</keyword>
<evidence type="ECO:0000256" key="10">
    <source>
        <dbReference type="ARBA" id="ARBA00023018"/>
    </source>
</evidence>
<dbReference type="InterPro" id="IPR002000">
    <property type="entry name" value="Lysosome-assoc_membr_glycop"/>
</dbReference>
<comment type="function">
    <text evidence="16">Plays a role in short-term synaptic plasticity in a subset of GABAergic neurons in the brain.</text>
</comment>
<comment type="subcellular location">
    <subcellularLocation>
        <location evidence="4">Cell projection</location>
        <location evidence="4">Dendrite</location>
    </subcellularLocation>
    <subcellularLocation>
        <location evidence="17">Cell projection</location>
        <location evidence="17">Growth cone membrane</location>
        <topology evidence="17">Single-pass type I membrane protein</topology>
    </subcellularLocation>
    <subcellularLocation>
        <location evidence="15">Cytoplasmic vesicle</location>
        <location evidence="15">Secretory vesicle</location>
        <location evidence="15">Synaptic vesicle membrane</location>
        <topology evidence="15">Single-pass type I membrane protein</topology>
    </subcellularLocation>
    <subcellularLocation>
        <location evidence="2">Early endosome membrane</location>
        <topology evidence="2">Single-pass type I membrane protein</topology>
    </subcellularLocation>
    <subcellularLocation>
        <location evidence="1">Endoplasmic reticulum-Golgi intermediate compartment membrane</location>
        <topology evidence="1">Single-pass type I membrane protein</topology>
    </subcellularLocation>
    <subcellularLocation>
        <location evidence="3">Recycling endosome</location>
    </subcellularLocation>
</comment>
<dbReference type="Pfam" id="PF01299">
    <property type="entry name" value="Lamp2-like_luminal"/>
    <property type="match status" value="1"/>
</dbReference>
<gene>
    <name evidence="24" type="ORF">JTE90_026048</name>
</gene>
<evidence type="ECO:0000256" key="9">
    <source>
        <dbReference type="ARBA" id="ARBA00022989"/>
    </source>
</evidence>
<evidence type="ECO:0000256" key="14">
    <source>
        <dbReference type="ARBA" id="ARBA00023329"/>
    </source>
</evidence>
<evidence type="ECO:0000313" key="25">
    <source>
        <dbReference type="Proteomes" id="UP000827092"/>
    </source>
</evidence>
<keyword evidence="8" id="KW-0967">Endosome</keyword>
<comment type="similarity">
    <text evidence="5">Belongs to the LAMP family.</text>
</comment>
<dbReference type="InterPro" id="IPR048528">
    <property type="entry name" value="Lamp2-like_luminal"/>
</dbReference>
<feature type="domain" description="Lysosome-associated membrane glycoprotein 2-like luminal" evidence="23">
    <location>
        <begin position="172"/>
        <end position="322"/>
    </location>
</feature>
<evidence type="ECO:0000256" key="22">
    <source>
        <dbReference type="SAM" id="SignalP"/>
    </source>
</evidence>
<keyword evidence="7 22" id="KW-0732">Signal</keyword>
<evidence type="ECO:0000256" key="19">
    <source>
        <dbReference type="ARBA" id="ARBA00076257"/>
    </source>
</evidence>
<feature type="chain" id="PRO_5043585795" description="Lysosome-associated membrane glycoprotein 5" evidence="22">
    <location>
        <begin position="26"/>
        <end position="384"/>
    </location>
</feature>
<dbReference type="PANTHER" id="PTHR11506">
    <property type="entry name" value="LYSOSOME-ASSOCIATED MEMBRANE GLYCOPROTEIN"/>
    <property type="match status" value="1"/>
</dbReference>
<keyword evidence="6 21" id="KW-0812">Transmembrane</keyword>
<organism evidence="24 25">
    <name type="scientific">Oedothorax gibbosus</name>
    <dbReference type="NCBI Taxonomy" id="931172"/>
    <lineage>
        <taxon>Eukaryota</taxon>
        <taxon>Metazoa</taxon>
        <taxon>Ecdysozoa</taxon>
        <taxon>Arthropoda</taxon>
        <taxon>Chelicerata</taxon>
        <taxon>Arachnida</taxon>
        <taxon>Araneae</taxon>
        <taxon>Araneomorphae</taxon>
        <taxon>Entelegynae</taxon>
        <taxon>Araneoidea</taxon>
        <taxon>Linyphiidae</taxon>
        <taxon>Erigoninae</taxon>
        <taxon>Oedothorax</taxon>
    </lineage>
</organism>
<protein>
    <recommendedName>
        <fullName evidence="18">Lysosome-associated membrane glycoprotein 5</fullName>
    </recommendedName>
    <alternativeName>
        <fullName evidence="19">Lysosome-associated membrane protein 5</fullName>
    </alternativeName>
</protein>
<proteinExistence type="inferred from homology"/>
<evidence type="ECO:0000256" key="17">
    <source>
        <dbReference type="ARBA" id="ARBA00060492"/>
    </source>
</evidence>